<reference evidence="2" key="1">
    <citation type="journal article" date="2014" name="Science">
        <title>Ancient hybridizations among the ancestral genomes of bread wheat.</title>
        <authorList>
            <consortium name="International Wheat Genome Sequencing Consortium,"/>
            <person name="Marcussen T."/>
            <person name="Sandve S.R."/>
            <person name="Heier L."/>
            <person name="Spannagl M."/>
            <person name="Pfeifer M."/>
            <person name="Jakobsen K.S."/>
            <person name="Wulff B.B."/>
            <person name="Steuernagel B."/>
            <person name="Mayer K.F."/>
            <person name="Olsen O.A."/>
        </authorList>
    </citation>
    <scope>NUCLEOTIDE SEQUENCE [LARGE SCALE GENOMIC DNA]</scope>
    <source>
        <strain evidence="2">cv. AL8/78</strain>
    </source>
</reference>
<proteinExistence type="predicted"/>
<protein>
    <submittedName>
        <fullName evidence="1">Uncharacterized protein</fullName>
    </submittedName>
</protein>
<reference evidence="1" key="5">
    <citation type="journal article" date="2021" name="G3 (Bethesda)">
        <title>Aegilops tauschii genome assembly Aet v5.0 features greater sequence contiguity and improved annotation.</title>
        <authorList>
            <person name="Wang L."/>
            <person name="Zhu T."/>
            <person name="Rodriguez J.C."/>
            <person name="Deal K.R."/>
            <person name="Dubcovsky J."/>
            <person name="McGuire P.E."/>
            <person name="Lux T."/>
            <person name="Spannagl M."/>
            <person name="Mayer K.F.X."/>
            <person name="Baldrich P."/>
            <person name="Meyers B.C."/>
            <person name="Huo N."/>
            <person name="Gu Y.Q."/>
            <person name="Zhou H."/>
            <person name="Devos K.M."/>
            <person name="Bennetzen J.L."/>
            <person name="Unver T."/>
            <person name="Budak H."/>
            <person name="Gulick P.J."/>
            <person name="Galiba G."/>
            <person name="Kalapos B."/>
            <person name="Nelson D.R."/>
            <person name="Li P."/>
            <person name="You F.M."/>
            <person name="Luo M.C."/>
            <person name="Dvorak J."/>
        </authorList>
    </citation>
    <scope>NUCLEOTIDE SEQUENCE [LARGE SCALE GENOMIC DNA]</scope>
    <source>
        <strain evidence="1">cv. AL8/78</strain>
    </source>
</reference>
<keyword evidence="2" id="KW-1185">Reference proteome</keyword>
<evidence type="ECO:0000313" key="2">
    <source>
        <dbReference type="Proteomes" id="UP000015105"/>
    </source>
</evidence>
<accession>A0A453QT22</accession>
<organism evidence="1 2">
    <name type="scientific">Aegilops tauschii subsp. strangulata</name>
    <name type="common">Goatgrass</name>
    <dbReference type="NCBI Taxonomy" id="200361"/>
    <lineage>
        <taxon>Eukaryota</taxon>
        <taxon>Viridiplantae</taxon>
        <taxon>Streptophyta</taxon>
        <taxon>Embryophyta</taxon>
        <taxon>Tracheophyta</taxon>
        <taxon>Spermatophyta</taxon>
        <taxon>Magnoliopsida</taxon>
        <taxon>Liliopsida</taxon>
        <taxon>Poales</taxon>
        <taxon>Poaceae</taxon>
        <taxon>BOP clade</taxon>
        <taxon>Pooideae</taxon>
        <taxon>Triticodae</taxon>
        <taxon>Triticeae</taxon>
        <taxon>Triticinae</taxon>
        <taxon>Aegilops</taxon>
    </lineage>
</organism>
<name>A0A453QT22_AEGTS</name>
<evidence type="ECO:0000313" key="1">
    <source>
        <dbReference type="EnsemblPlants" id="AET7Gv20314700.6"/>
    </source>
</evidence>
<reference evidence="2" key="2">
    <citation type="journal article" date="2017" name="Nat. Plants">
        <title>The Aegilops tauschii genome reveals multiple impacts of transposons.</title>
        <authorList>
            <person name="Zhao G."/>
            <person name="Zou C."/>
            <person name="Li K."/>
            <person name="Wang K."/>
            <person name="Li T."/>
            <person name="Gao L."/>
            <person name="Zhang X."/>
            <person name="Wang H."/>
            <person name="Yang Z."/>
            <person name="Liu X."/>
            <person name="Jiang W."/>
            <person name="Mao L."/>
            <person name="Kong X."/>
            <person name="Jiao Y."/>
            <person name="Jia J."/>
        </authorList>
    </citation>
    <scope>NUCLEOTIDE SEQUENCE [LARGE SCALE GENOMIC DNA]</scope>
    <source>
        <strain evidence="2">cv. AL8/78</strain>
    </source>
</reference>
<dbReference type="AlphaFoldDB" id="A0A453QT22"/>
<dbReference type="EnsemblPlants" id="AET7Gv20314700.6">
    <property type="protein sequence ID" value="AET7Gv20314700.6"/>
    <property type="gene ID" value="AET7Gv20314700"/>
</dbReference>
<reference evidence="1" key="3">
    <citation type="journal article" date="2017" name="Nature">
        <title>Genome sequence of the progenitor of the wheat D genome Aegilops tauschii.</title>
        <authorList>
            <person name="Luo M.C."/>
            <person name="Gu Y.Q."/>
            <person name="Puiu D."/>
            <person name="Wang H."/>
            <person name="Twardziok S.O."/>
            <person name="Deal K.R."/>
            <person name="Huo N."/>
            <person name="Zhu T."/>
            <person name="Wang L."/>
            <person name="Wang Y."/>
            <person name="McGuire P.E."/>
            <person name="Liu S."/>
            <person name="Long H."/>
            <person name="Ramasamy R.K."/>
            <person name="Rodriguez J.C."/>
            <person name="Van S.L."/>
            <person name="Yuan L."/>
            <person name="Wang Z."/>
            <person name="Xia Z."/>
            <person name="Xiao L."/>
            <person name="Anderson O.D."/>
            <person name="Ouyang S."/>
            <person name="Liang Y."/>
            <person name="Zimin A.V."/>
            <person name="Pertea G."/>
            <person name="Qi P."/>
            <person name="Bennetzen J.L."/>
            <person name="Dai X."/>
            <person name="Dawson M.W."/>
            <person name="Muller H.G."/>
            <person name="Kugler K."/>
            <person name="Rivarola-Duarte L."/>
            <person name="Spannagl M."/>
            <person name="Mayer K.F.X."/>
            <person name="Lu F.H."/>
            <person name="Bevan M.W."/>
            <person name="Leroy P."/>
            <person name="Li P."/>
            <person name="You F.M."/>
            <person name="Sun Q."/>
            <person name="Liu Z."/>
            <person name="Lyons E."/>
            <person name="Wicker T."/>
            <person name="Salzberg S.L."/>
            <person name="Devos K.M."/>
            <person name="Dvorak J."/>
        </authorList>
    </citation>
    <scope>NUCLEOTIDE SEQUENCE [LARGE SCALE GENOMIC DNA]</scope>
    <source>
        <strain evidence="1">cv. AL8/78</strain>
    </source>
</reference>
<reference evidence="1" key="4">
    <citation type="submission" date="2019-03" db="UniProtKB">
        <authorList>
            <consortium name="EnsemblPlants"/>
        </authorList>
    </citation>
    <scope>IDENTIFICATION</scope>
</reference>
<sequence>VYFAYVILEKVGDVLLLFSQNWNLNKLVFPKRLVVNNLFWIYVAGCYP</sequence>
<dbReference type="Gramene" id="AET7Gv20314700.6">
    <property type="protein sequence ID" value="AET7Gv20314700.6"/>
    <property type="gene ID" value="AET7Gv20314700"/>
</dbReference>
<dbReference type="Proteomes" id="UP000015105">
    <property type="component" value="Chromosome 7D"/>
</dbReference>